<dbReference type="AlphaFoldDB" id="A0AAU9IAC7"/>
<reference evidence="1" key="1">
    <citation type="submission" date="2021-09" db="EMBL/GenBank/DDBJ databases">
        <authorList>
            <consortium name="AG Swart"/>
            <person name="Singh M."/>
            <person name="Singh A."/>
            <person name="Seah K."/>
            <person name="Emmerich C."/>
        </authorList>
    </citation>
    <scope>NUCLEOTIDE SEQUENCE</scope>
    <source>
        <strain evidence="1">ATCC30299</strain>
    </source>
</reference>
<sequence length="74" mass="8938">MKEAPLVEAQDKGTIQPKRKMKGLKQWSRSKKSQEDWEIWIWDNLPWSGVHMIFKWEQLTKASRMAWIKCLMAY</sequence>
<gene>
    <name evidence="1" type="ORF">BSTOLATCC_MIC3691</name>
</gene>
<name>A0AAU9IAC7_9CILI</name>
<comment type="caution">
    <text evidence="1">The sequence shown here is derived from an EMBL/GenBank/DDBJ whole genome shotgun (WGS) entry which is preliminary data.</text>
</comment>
<accession>A0AAU9IAC7</accession>
<protein>
    <submittedName>
        <fullName evidence="1">Uncharacterized protein</fullName>
    </submittedName>
</protein>
<dbReference type="Proteomes" id="UP001162131">
    <property type="component" value="Unassembled WGS sequence"/>
</dbReference>
<dbReference type="EMBL" id="CAJZBQ010000004">
    <property type="protein sequence ID" value="CAG9311401.1"/>
    <property type="molecule type" value="Genomic_DNA"/>
</dbReference>
<evidence type="ECO:0000313" key="1">
    <source>
        <dbReference type="EMBL" id="CAG9311401.1"/>
    </source>
</evidence>
<keyword evidence="2" id="KW-1185">Reference proteome</keyword>
<evidence type="ECO:0000313" key="2">
    <source>
        <dbReference type="Proteomes" id="UP001162131"/>
    </source>
</evidence>
<organism evidence="1 2">
    <name type="scientific">Blepharisma stoltei</name>
    <dbReference type="NCBI Taxonomy" id="1481888"/>
    <lineage>
        <taxon>Eukaryota</taxon>
        <taxon>Sar</taxon>
        <taxon>Alveolata</taxon>
        <taxon>Ciliophora</taxon>
        <taxon>Postciliodesmatophora</taxon>
        <taxon>Heterotrichea</taxon>
        <taxon>Heterotrichida</taxon>
        <taxon>Blepharismidae</taxon>
        <taxon>Blepharisma</taxon>
    </lineage>
</organism>
<proteinExistence type="predicted"/>